<dbReference type="InterPro" id="IPR036860">
    <property type="entry name" value="SH2_dom_sf"/>
</dbReference>
<feature type="compositionally biased region" description="Acidic residues" evidence="3">
    <location>
        <begin position="130"/>
        <end position="139"/>
    </location>
</feature>
<dbReference type="AlphaFoldDB" id="A0A5C6PHT5"/>
<reference evidence="5 6" key="1">
    <citation type="submission" date="2019-04" db="EMBL/GenBank/DDBJ databases">
        <title>Chromosome genome assembly for Takifugu flavidus.</title>
        <authorList>
            <person name="Xiao S."/>
        </authorList>
    </citation>
    <scope>NUCLEOTIDE SEQUENCE [LARGE SCALE GENOMIC DNA]</scope>
    <source>
        <strain evidence="5">HTHZ2018</strain>
        <tissue evidence="5">Muscle</tissue>
    </source>
</reference>
<dbReference type="CDD" id="cd09929">
    <property type="entry name" value="SH2_BLNK_SLP-76"/>
    <property type="match status" value="1"/>
</dbReference>
<dbReference type="InterPro" id="IPR000980">
    <property type="entry name" value="SH2"/>
</dbReference>
<dbReference type="Pfam" id="PF00017">
    <property type="entry name" value="SH2"/>
    <property type="match status" value="1"/>
</dbReference>
<evidence type="ECO:0000313" key="6">
    <source>
        <dbReference type="Proteomes" id="UP000324091"/>
    </source>
</evidence>
<keyword evidence="1 2" id="KW-0727">SH2 domain</keyword>
<feature type="compositionally biased region" description="Polar residues" evidence="3">
    <location>
        <begin position="83"/>
        <end position="92"/>
    </location>
</feature>
<feature type="region of interest" description="Disordered" evidence="3">
    <location>
        <begin position="36"/>
        <end position="177"/>
    </location>
</feature>
<dbReference type="GO" id="GO:0007169">
    <property type="term" value="P:cell surface receptor protein tyrosine kinase signaling pathway"/>
    <property type="evidence" value="ECO:0007669"/>
    <property type="project" value="TreeGrafter"/>
</dbReference>
<feature type="compositionally biased region" description="Polar residues" evidence="3">
    <location>
        <begin position="157"/>
        <end position="168"/>
    </location>
</feature>
<proteinExistence type="predicted"/>
<dbReference type="GO" id="GO:0005737">
    <property type="term" value="C:cytoplasm"/>
    <property type="evidence" value="ECO:0007669"/>
    <property type="project" value="UniProtKB-ARBA"/>
</dbReference>
<dbReference type="InterPro" id="IPR051751">
    <property type="entry name" value="Immunoreceptor_sig_adapters"/>
</dbReference>
<feature type="region of interest" description="Disordered" evidence="3">
    <location>
        <begin position="276"/>
        <end position="295"/>
    </location>
</feature>
<feature type="compositionally biased region" description="Basic and acidic residues" evidence="3">
    <location>
        <begin position="48"/>
        <end position="69"/>
    </location>
</feature>
<dbReference type="SMART" id="SM00252">
    <property type="entry name" value="SH2"/>
    <property type="match status" value="1"/>
</dbReference>
<evidence type="ECO:0000259" key="4">
    <source>
        <dbReference type="PROSITE" id="PS50001"/>
    </source>
</evidence>
<sequence length="467" mass="52487">MDKLSTVTVPTVAKFRQLQKMIQDIKKSDDSLLNKLRRLKSKPLPKVPARDYRDEEHLPEPYHPRHMYEEQDDSYEPPPSHTPLATANSASFSGEEYLDNRHSLPHRPPKKPVFPPRNASRPQRARVPDLESDEDYIDPDDTHTEDNYVEPAEGPDSSFSDRSPNTQAVHGPPVTVPFTAADVRPQVVPPPNVDCCPLTVADTFCLPRMNMRRSPTCEAEPTSDDEYEVCDPGGSSHQPAEALRLPPKPLPRERSPKPALKPRPDLNSREFENRLLPAAVQPEPQKALTPEPRRPQIPPHFASGRKAEAPAPTAAPALLLNPAVFGPAVERRGAPGWTEPDKDQEIRNKHWYAGACDRKTADEALLRSNQDGAFMVRKSSGQDAQQPYTLVVFYNGRVYNIPVRFIAATQQYALGREKSGEEYFNSLPHIIENHQRTPLVLIDGQNNTKDTTRLSYPVRPHGWNADE</sequence>
<dbReference type="Proteomes" id="UP000324091">
    <property type="component" value="Chromosome 11"/>
</dbReference>
<dbReference type="PANTHER" id="PTHR14098">
    <property type="entry name" value="SH2 DOMAIN CONTAINING PROTEIN"/>
    <property type="match status" value="1"/>
</dbReference>
<protein>
    <submittedName>
        <fullName evidence="5">B-cell linker protein</fullName>
    </submittedName>
</protein>
<dbReference type="PANTHER" id="PTHR14098:SF3">
    <property type="entry name" value="B-CELL LINKER PROTEIN"/>
    <property type="match status" value="1"/>
</dbReference>
<dbReference type="SUPFAM" id="SSF55550">
    <property type="entry name" value="SH2 domain"/>
    <property type="match status" value="1"/>
</dbReference>
<organism evidence="5 6">
    <name type="scientific">Takifugu flavidus</name>
    <name type="common">sansaifugu</name>
    <dbReference type="NCBI Taxonomy" id="433684"/>
    <lineage>
        <taxon>Eukaryota</taxon>
        <taxon>Metazoa</taxon>
        <taxon>Chordata</taxon>
        <taxon>Craniata</taxon>
        <taxon>Vertebrata</taxon>
        <taxon>Euteleostomi</taxon>
        <taxon>Actinopterygii</taxon>
        <taxon>Neopterygii</taxon>
        <taxon>Teleostei</taxon>
        <taxon>Neoteleostei</taxon>
        <taxon>Acanthomorphata</taxon>
        <taxon>Eupercaria</taxon>
        <taxon>Tetraodontiformes</taxon>
        <taxon>Tetradontoidea</taxon>
        <taxon>Tetraodontidae</taxon>
        <taxon>Takifugu</taxon>
    </lineage>
</organism>
<evidence type="ECO:0000256" key="2">
    <source>
        <dbReference type="PROSITE-ProRule" id="PRU00191"/>
    </source>
</evidence>
<dbReference type="EMBL" id="RHFK02000003">
    <property type="protein sequence ID" value="TWW77977.1"/>
    <property type="molecule type" value="Genomic_DNA"/>
</dbReference>
<dbReference type="Gene3D" id="3.30.505.10">
    <property type="entry name" value="SH2 domain"/>
    <property type="match status" value="1"/>
</dbReference>
<evidence type="ECO:0000313" key="5">
    <source>
        <dbReference type="EMBL" id="TWW77977.1"/>
    </source>
</evidence>
<dbReference type="FunFam" id="3.30.505.10:FF:000016">
    <property type="entry name" value="B-cell linker protein isoform 2"/>
    <property type="match status" value="1"/>
</dbReference>
<keyword evidence="6" id="KW-1185">Reference proteome</keyword>
<comment type="caution">
    <text evidence="5">The sequence shown here is derived from an EMBL/GenBank/DDBJ whole genome shotgun (WGS) entry which is preliminary data.</text>
</comment>
<accession>A0A5C6PHT5</accession>
<evidence type="ECO:0000256" key="3">
    <source>
        <dbReference type="SAM" id="MobiDB-lite"/>
    </source>
</evidence>
<dbReference type="PROSITE" id="PS50001">
    <property type="entry name" value="SH2"/>
    <property type="match status" value="1"/>
</dbReference>
<gene>
    <name evidence="5" type="ORF">D4764_11G0000980</name>
</gene>
<name>A0A5C6PHT5_9TELE</name>
<evidence type="ECO:0000256" key="1">
    <source>
        <dbReference type="ARBA" id="ARBA00022999"/>
    </source>
</evidence>
<dbReference type="GO" id="GO:0035556">
    <property type="term" value="P:intracellular signal transduction"/>
    <property type="evidence" value="ECO:0007669"/>
    <property type="project" value="TreeGrafter"/>
</dbReference>
<feature type="compositionally biased region" description="Basic and acidic residues" evidence="3">
    <location>
        <begin position="250"/>
        <end position="268"/>
    </location>
</feature>
<feature type="domain" description="SH2" evidence="4">
    <location>
        <begin position="351"/>
        <end position="458"/>
    </location>
</feature>
<feature type="region of interest" description="Disordered" evidence="3">
    <location>
        <begin position="214"/>
        <end position="268"/>
    </location>
</feature>